<dbReference type="Proteomes" id="UP000566071">
    <property type="component" value="Unassembled WGS sequence"/>
</dbReference>
<dbReference type="SMART" id="SM00100">
    <property type="entry name" value="cNMP"/>
    <property type="match status" value="1"/>
</dbReference>
<name>A0ABX1W489_9SPHI</name>
<dbReference type="InterPro" id="IPR000595">
    <property type="entry name" value="cNMP-bd_dom"/>
</dbReference>
<dbReference type="CDD" id="cd00038">
    <property type="entry name" value="CAP_ED"/>
    <property type="match status" value="1"/>
</dbReference>
<reference evidence="2 3" key="1">
    <citation type="submission" date="2020-05" db="EMBL/GenBank/DDBJ databases">
        <authorList>
            <person name="Khan S.A."/>
            <person name="Jeon C.O."/>
            <person name="Chun B.H."/>
        </authorList>
    </citation>
    <scope>NUCLEOTIDE SEQUENCE [LARGE SCALE GENOMIC DNA]</scope>
    <source>
        <strain evidence="2 3">S1162</strain>
    </source>
</reference>
<gene>
    <name evidence="2" type="ORF">HK413_03175</name>
</gene>
<sequence length="205" mass="23895">MLANLVPFALCIMDTSIFLSHLRSYVTVPDTDFEEFLKLLVPLTLQKGGYFYRAGEVPRYSPFIVKGCLRQFILDESGREQIILFNEEGNWAGQLGSMRSRKPTNVYLQALEPCQILGITIENVDRAMAMFPWYQQYFLKKYPTDHARLLEEANRLKSEPPEVLYRELMEARPSLLLRVPQHYIANYLSVRTETLSRIKARLLRN</sequence>
<evidence type="ECO:0000313" key="2">
    <source>
        <dbReference type="EMBL" id="NNU33406.1"/>
    </source>
</evidence>
<comment type="caution">
    <text evidence="2">The sequence shown here is derived from an EMBL/GenBank/DDBJ whole genome shotgun (WGS) entry which is preliminary data.</text>
</comment>
<accession>A0ABX1W489</accession>
<dbReference type="InterPro" id="IPR018490">
    <property type="entry name" value="cNMP-bd_dom_sf"/>
</dbReference>
<proteinExistence type="predicted"/>
<protein>
    <submittedName>
        <fullName evidence="2">Crp/Fnr family transcriptional regulator</fullName>
    </submittedName>
</protein>
<dbReference type="InterPro" id="IPR014710">
    <property type="entry name" value="RmlC-like_jellyroll"/>
</dbReference>
<keyword evidence="3" id="KW-1185">Reference proteome</keyword>
<organism evidence="2 3">
    <name type="scientific">Mucilaginibacter humi</name>
    <dbReference type="NCBI Taxonomy" id="2732510"/>
    <lineage>
        <taxon>Bacteria</taxon>
        <taxon>Pseudomonadati</taxon>
        <taxon>Bacteroidota</taxon>
        <taxon>Sphingobacteriia</taxon>
        <taxon>Sphingobacteriales</taxon>
        <taxon>Sphingobacteriaceae</taxon>
        <taxon>Mucilaginibacter</taxon>
    </lineage>
</organism>
<dbReference type="Pfam" id="PF00027">
    <property type="entry name" value="cNMP_binding"/>
    <property type="match status" value="1"/>
</dbReference>
<evidence type="ECO:0000313" key="3">
    <source>
        <dbReference type="Proteomes" id="UP000566071"/>
    </source>
</evidence>
<dbReference type="Gene3D" id="2.60.120.10">
    <property type="entry name" value="Jelly Rolls"/>
    <property type="match status" value="1"/>
</dbReference>
<dbReference type="PROSITE" id="PS50042">
    <property type="entry name" value="CNMP_BINDING_3"/>
    <property type="match status" value="1"/>
</dbReference>
<dbReference type="EMBL" id="JABFCR010000009">
    <property type="protein sequence ID" value="NNU33406.1"/>
    <property type="molecule type" value="Genomic_DNA"/>
</dbReference>
<feature type="domain" description="Cyclic nucleotide-binding" evidence="1">
    <location>
        <begin position="24"/>
        <end position="128"/>
    </location>
</feature>
<evidence type="ECO:0000259" key="1">
    <source>
        <dbReference type="PROSITE" id="PS50042"/>
    </source>
</evidence>
<dbReference type="SUPFAM" id="SSF51206">
    <property type="entry name" value="cAMP-binding domain-like"/>
    <property type="match status" value="1"/>
</dbReference>